<dbReference type="AlphaFoldDB" id="A0A0R2FGC1"/>
<dbReference type="STRING" id="81857.IV38_GL001878"/>
<dbReference type="Proteomes" id="UP000051751">
    <property type="component" value="Unassembled WGS sequence"/>
</dbReference>
<comment type="caution">
    <text evidence="1">The sequence shown here is derived from an EMBL/GenBank/DDBJ whole genome shotgun (WGS) entry which is preliminary data.</text>
</comment>
<dbReference type="GO" id="GO:0008725">
    <property type="term" value="F:DNA-3-methyladenine glycosylase activity"/>
    <property type="evidence" value="ECO:0007669"/>
    <property type="project" value="InterPro"/>
</dbReference>
<dbReference type="Pfam" id="PF03352">
    <property type="entry name" value="Adenine_glyco"/>
    <property type="match status" value="1"/>
</dbReference>
<organism evidence="1 4">
    <name type="scientific">Lactobacillus selangorensis</name>
    <dbReference type="NCBI Taxonomy" id="81857"/>
    <lineage>
        <taxon>Bacteria</taxon>
        <taxon>Bacillati</taxon>
        <taxon>Bacillota</taxon>
        <taxon>Bacilli</taxon>
        <taxon>Lactobacillales</taxon>
        <taxon>Lactobacillaceae</taxon>
        <taxon>Lactobacillus</taxon>
    </lineage>
</organism>
<dbReference type="OrthoDB" id="9807664at2"/>
<gene>
    <name evidence="1" type="ORF">IV38_GL001878</name>
    <name evidence="2" type="ORF">IV40_GL001956</name>
</gene>
<dbReference type="InterPro" id="IPR005019">
    <property type="entry name" value="Adenine_glyco"/>
</dbReference>
<dbReference type="RefSeq" id="WP_057770896.1">
    <property type="nucleotide sequence ID" value="NZ_JQAT01000006.1"/>
</dbReference>
<dbReference type="EMBL" id="JQAT01000006">
    <property type="protein sequence ID" value="KRN27666.1"/>
    <property type="molecule type" value="Genomic_DNA"/>
</dbReference>
<protein>
    <submittedName>
        <fullName evidence="1">Methyladenine glycosylase family protein</fullName>
    </submittedName>
</protein>
<dbReference type="PANTHER" id="PTHR30037">
    <property type="entry name" value="DNA-3-METHYLADENINE GLYCOSYLASE 1"/>
    <property type="match status" value="1"/>
</dbReference>
<dbReference type="InterPro" id="IPR052891">
    <property type="entry name" value="DNA-3mA_glycosylase"/>
</dbReference>
<dbReference type="PATRIC" id="fig|81857.3.peg.1904"/>
<evidence type="ECO:0000313" key="3">
    <source>
        <dbReference type="Proteomes" id="UP000051645"/>
    </source>
</evidence>
<dbReference type="SUPFAM" id="SSF48150">
    <property type="entry name" value="DNA-glycosylase"/>
    <property type="match status" value="1"/>
</dbReference>
<evidence type="ECO:0000313" key="1">
    <source>
        <dbReference type="EMBL" id="KRN27666.1"/>
    </source>
</evidence>
<dbReference type="InterPro" id="IPR011257">
    <property type="entry name" value="DNA_glycosylase"/>
</dbReference>
<sequence length="190" mass="21893">MSEKRKPIPALLAYYDDQWGKPIHDDQKLFELLSLEIFHAGLNWTVLLEKEAELTKDFKQWDIQKVADLTDGELDQILADPKMIRNNEKVHATRNNAQAILNLEQSNGSFSNYLWSFVDNKPIINHYPNRTDVPRQTPLADRISGDMKQHGFFFVGDVVVETFLEDADLIQDDFADPSQDSDQDDNTNNK</sequence>
<evidence type="ECO:0000313" key="4">
    <source>
        <dbReference type="Proteomes" id="UP000051751"/>
    </source>
</evidence>
<dbReference type="PANTHER" id="PTHR30037:SF4">
    <property type="entry name" value="DNA-3-METHYLADENINE GLYCOSYLASE I"/>
    <property type="match status" value="1"/>
</dbReference>
<reference evidence="3 4" key="1">
    <citation type="journal article" date="2015" name="Genome Announc.">
        <title>Expanding the biotechnology potential of lactobacilli through comparative genomics of 213 strains and associated genera.</title>
        <authorList>
            <person name="Sun Z."/>
            <person name="Harris H.M."/>
            <person name="McCann A."/>
            <person name="Guo C."/>
            <person name="Argimon S."/>
            <person name="Zhang W."/>
            <person name="Yang X."/>
            <person name="Jeffery I.B."/>
            <person name="Cooney J.C."/>
            <person name="Kagawa T.F."/>
            <person name="Liu W."/>
            <person name="Song Y."/>
            <person name="Salvetti E."/>
            <person name="Wrobel A."/>
            <person name="Rasinkangas P."/>
            <person name="Parkhill J."/>
            <person name="Rea M.C."/>
            <person name="O'Sullivan O."/>
            <person name="Ritari J."/>
            <person name="Douillard F.P."/>
            <person name="Paul Ross R."/>
            <person name="Yang R."/>
            <person name="Briner A.E."/>
            <person name="Felis G.E."/>
            <person name="de Vos W.M."/>
            <person name="Barrangou R."/>
            <person name="Klaenhammer T.R."/>
            <person name="Caufield P.W."/>
            <person name="Cui Y."/>
            <person name="Zhang H."/>
            <person name="O'Toole P.W."/>
        </authorList>
    </citation>
    <scope>NUCLEOTIDE SEQUENCE [LARGE SCALE GENOMIC DNA]</scope>
    <source>
        <strain evidence="1 4">ATCC BAA-66</strain>
        <strain evidence="2 3">DSM 13344</strain>
    </source>
</reference>
<accession>A0A0R2FGC1</accession>
<dbReference type="EMBL" id="JQAZ01000007">
    <property type="protein sequence ID" value="KRN30367.1"/>
    <property type="molecule type" value="Genomic_DNA"/>
</dbReference>
<dbReference type="GO" id="GO:0006284">
    <property type="term" value="P:base-excision repair"/>
    <property type="evidence" value="ECO:0007669"/>
    <property type="project" value="InterPro"/>
</dbReference>
<name>A0A0R2FGC1_9LACO</name>
<dbReference type="Gene3D" id="1.10.340.30">
    <property type="entry name" value="Hypothetical protein, domain 2"/>
    <property type="match status" value="1"/>
</dbReference>
<evidence type="ECO:0000313" key="2">
    <source>
        <dbReference type="EMBL" id="KRN30367.1"/>
    </source>
</evidence>
<proteinExistence type="predicted"/>
<keyword evidence="3" id="KW-1185">Reference proteome</keyword>
<dbReference type="Proteomes" id="UP000051645">
    <property type="component" value="Unassembled WGS sequence"/>
</dbReference>